<dbReference type="PANTHER" id="PTHR36437:SF2">
    <property type="entry name" value="GLYOXALASE_BLEOMYCIN RESISTANCE PROTEIN_DIOXYGENASE"/>
    <property type="match status" value="1"/>
</dbReference>
<accession>A0A8J4H4Q4</accession>
<proteinExistence type="predicted"/>
<comment type="caution">
    <text evidence="2">The sequence shown here is derived from an EMBL/GenBank/DDBJ whole genome shotgun (WGS) entry which is preliminary data.</text>
</comment>
<dbReference type="InterPro" id="IPR029068">
    <property type="entry name" value="Glyas_Bleomycin-R_OHBP_Dase"/>
</dbReference>
<dbReference type="Proteomes" id="UP000677918">
    <property type="component" value="Unassembled WGS sequence"/>
</dbReference>
<evidence type="ECO:0000313" key="2">
    <source>
        <dbReference type="EMBL" id="GIQ69466.1"/>
    </source>
</evidence>
<dbReference type="EMBL" id="BOVK01000028">
    <property type="protein sequence ID" value="GIQ69466.1"/>
    <property type="molecule type" value="Genomic_DNA"/>
</dbReference>
<evidence type="ECO:0000259" key="1">
    <source>
        <dbReference type="PROSITE" id="PS51819"/>
    </source>
</evidence>
<name>A0A8J4H4Q4_9BACL</name>
<dbReference type="Pfam" id="PF00903">
    <property type="entry name" value="Glyoxalase"/>
    <property type="match status" value="1"/>
</dbReference>
<dbReference type="InterPro" id="IPR004360">
    <property type="entry name" value="Glyas_Fos-R_dOase_dom"/>
</dbReference>
<gene>
    <name evidence="2" type="ORF">XYCOK13_22900</name>
</gene>
<reference evidence="2" key="1">
    <citation type="submission" date="2021-04" db="EMBL/GenBank/DDBJ databases">
        <title>Draft genome sequence of Xylanibacillus composti strain K13.</title>
        <authorList>
            <person name="Uke A."/>
            <person name="Chhe C."/>
            <person name="Baramee S."/>
            <person name="Kosugi A."/>
        </authorList>
    </citation>
    <scope>NUCLEOTIDE SEQUENCE</scope>
    <source>
        <strain evidence="2">K13</strain>
    </source>
</reference>
<dbReference type="Gene3D" id="3.10.180.10">
    <property type="entry name" value="2,3-Dihydroxybiphenyl 1,2-Dioxygenase, domain 1"/>
    <property type="match status" value="1"/>
</dbReference>
<dbReference type="AlphaFoldDB" id="A0A8J4H4Q4"/>
<dbReference type="CDD" id="cd07263">
    <property type="entry name" value="VOC_like"/>
    <property type="match status" value="1"/>
</dbReference>
<sequence length="194" mass="21988">MDGEGQIELRQVYETTELTDDPELVAGNDALRVELERGEEGCGYEAQQQGAVHFLKIFILKNYKGVGCSMFKQVGQIMVYVNNQEAVRDFWTEKFGFHVVDDVRSGEMRWIEMSPSENAATTIILHDRAFVAKMNPEMNLDTPSLMFFTDNLDQLHADLANKQVKVGDIVAMPTGSKVFNFADNEDNYFAVMEK</sequence>
<dbReference type="PROSITE" id="PS51819">
    <property type="entry name" value="VOC"/>
    <property type="match status" value="1"/>
</dbReference>
<dbReference type="PANTHER" id="PTHR36437">
    <property type="entry name" value="GLYOXALASE/BLEOMYCIN RESISTANCE PROTEIN/DIOXYGENASE"/>
    <property type="match status" value="1"/>
</dbReference>
<protein>
    <recommendedName>
        <fullName evidence="1">VOC domain-containing protein</fullName>
    </recommendedName>
</protein>
<organism evidence="2 3">
    <name type="scientific">Xylanibacillus composti</name>
    <dbReference type="NCBI Taxonomy" id="1572762"/>
    <lineage>
        <taxon>Bacteria</taxon>
        <taxon>Bacillati</taxon>
        <taxon>Bacillota</taxon>
        <taxon>Bacilli</taxon>
        <taxon>Bacillales</taxon>
        <taxon>Paenibacillaceae</taxon>
        <taxon>Xylanibacillus</taxon>
    </lineage>
</organism>
<keyword evidence="3" id="KW-1185">Reference proteome</keyword>
<dbReference type="SUPFAM" id="SSF54593">
    <property type="entry name" value="Glyoxalase/Bleomycin resistance protein/Dihydroxybiphenyl dioxygenase"/>
    <property type="match status" value="1"/>
</dbReference>
<evidence type="ECO:0000313" key="3">
    <source>
        <dbReference type="Proteomes" id="UP000677918"/>
    </source>
</evidence>
<feature type="domain" description="VOC" evidence="1">
    <location>
        <begin position="73"/>
        <end position="194"/>
    </location>
</feature>
<dbReference type="InterPro" id="IPR037523">
    <property type="entry name" value="VOC_core"/>
</dbReference>